<evidence type="ECO:0000256" key="1">
    <source>
        <dbReference type="ARBA" id="ARBA00008857"/>
    </source>
</evidence>
<proteinExistence type="inferred from homology"/>
<dbReference type="GO" id="GO:0006310">
    <property type="term" value="P:DNA recombination"/>
    <property type="evidence" value="ECO:0007669"/>
    <property type="project" value="UniProtKB-KW"/>
</dbReference>
<dbReference type="EMBL" id="JPQT01000108">
    <property type="protein sequence ID" value="KFE50770.1"/>
    <property type="molecule type" value="Genomic_DNA"/>
</dbReference>
<evidence type="ECO:0000313" key="8">
    <source>
        <dbReference type="Proteomes" id="UP000028643"/>
    </source>
</evidence>
<dbReference type="PATRIC" id="fig|317.174.peg.3102"/>
<dbReference type="PANTHER" id="PTHR30349:SF41">
    <property type="entry name" value="INTEGRASE_RECOMBINASE PROTEIN MJ0367-RELATED"/>
    <property type="match status" value="1"/>
</dbReference>
<dbReference type="InterPro" id="IPR002104">
    <property type="entry name" value="Integrase_catalytic"/>
</dbReference>
<feature type="domain" description="Tyr recombinase" evidence="6">
    <location>
        <begin position="307"/>
        <end position="495"/>
    </location>
</feature>
<dbReference type="SUPFAM" id="SSF56349">
    <property type="entry name" value="DNA breaking-rejoining enzymes"/>
    <property type="match status" value="1"/>
</dbReference>
<organism evidence="7 8">
    <name type="scientific">Pseudomonas syringae</name>
    <dbReference type="NCBI Taxonomy" id="317"/>
    <lineage>
        <taxon>Bacteria</taxon>
        <taxon>Pseudomonadati</taxon>
        <taxon>Pseudomonadota</taxon>
        <taxon>Gammaproteobacteria</taxon>
        <taxon>Pseudomonadales</taxon>
        <taxon>Pseudomonadaceae</taxon>
        <taxon>Pseudomonas</taxon>
    </lineage>
</organism>
<dbReference type="InterPro" id="IPR010998">
    <property type="entry name" value="Integrase_recombinase_N"/>
</dbReference>
<accession>A0A085V5Q7</accession>
<keyword evidence="2" id="KW-0229">DNA integration</keyword>
<feature type="region of interest" description="Disordered" evidence="5">
    <location>
        <begin position="162"/>
        <end position="182"/>
    </location>
</feature>
<dbReference type="Proteomes" id="UP000028643">
    <property type="component" value="Unassembled WGS sequence"/>
</dbReference>
<evidence type="ECO:0000256" key="3">
    <source>
        <dbReference type="ARBA" id="ARBA00023125"/>
    </source>
</evidence>
<comment type="caution">
    <text evidence="7">The sequence shown here is derived from an EMBL/GenBank/DDBJ whole genome shotgun (WGS) entry which is preliminary data.</text>
</comment>
<feature type="compositionally biased region" description="Polar residues" evidence="5">
    <location>
        <begin position="169"/>
        <end position="182"/>
    </location>
</feature>
<dbReference type="Pfam" id="PF00589">
    <property type="entry name" value="Phage_integrase"/>
    <property type="match status" value="1"/>
</dbReference>
<evidence type="ECO:0000256" key="5">
    <source>
        <dbReference type="SAM" id="MobiDB-lite"/>
    </source>
</evidence>
<dbReference type="InterPro" id="IPR011010">
    <property type="entry name" value="DNA_brk_join_enz"/>
</dbReference>
<sequence length="501" mass="53346">MTTSPNSPTVRTLLETHLANPWHYRRSGVYYLRVRPVGSSVSGSCTLSLRSTDRFSAMSTSNILQSTLRAFHLDNPEATWEELSARLKEIAEGVLSTPTDWDKLDQQALIYADMQSALKAIGSTGALTVPQAKAVGVGQQVMIAAQEKLQGDSTGLLTLIGSMHDGDGPNSQTPASVSLSVSATQSPLSAATSHPKAKPISATEPASFEALAAVFMEERKDSVVPSTMKNIKASCGVLSSGLAGLDMKTHTRADLITLRAKLMEGRKVSTVNKLLTTLSSVLGWAEANAYIDKAFDKKLQILKGAESERVAFTSEQVSVLMAHANGLPVTSWKRWALSLGVVTGARIGEIQQLTSRDLYRDDLSGLLVMDVNTNDGKTIKNAYSVRKVPVVPVCGLDVEALQAFGKAADGRLFKMSSSGFTTQLNQLIRDVLLTETGTGLSFHSLRHHLAGAFKVAGVPMGTAQGVLGHSSGAITYDLYGSGRAVQIGHMAEALKSAFEVA</sequence>
<dbReference type="GO" id="GO:0015074">
    <property type="term" value="P:DNA integration"/>
    <property type="evidence" value="ECO:0007669"/>
    <property type="project" value="UniProtKB-KW"/>
</dbReference>
<comment type="similarity">
    <text evidence="1">Belongs to the 'phage' integrase family.</text>
</comment>
<keyword evidence="3" id="KW-0238">DNA-binding</keyword>
<gene>
    <name evidence="7" type="ORF">IV02_15190</name>
</gene>
<dbReference type="Gene3D" id="1.10.150.130">
    <property type="match status" value="1"/>
</dbReference>
<dbReference type="GO" id="GO:0003677">
    <property type="term" value="F:DNA binding"/>
    <property type="evidence" value="ECO:0007669"/>
    <property type="project" value="UniProtKB-KW"/>
</dbReference>
<evidence type="ECO:0000256" key="2">
    <source>
        <dbReference type="ARBA" id="ARBA00022908"/>
    </source>
</evidence>
<evidence type="ECO:0000256" key="4">
    <source>
        <dbReference type="ARBA" id="ARBA00023172"/>
    </source>
</evidence>
<evidence type="ECO:0000313" key="7">
    <source>
        <dbReference type="EMBL" id="KFE50770.1"/>
    </source>
</evidence>
<evidence type="ECO:0000259" key="6">
    <source>
        <dbReference type="PROSITE" id="PS51898"/>
    </source>
</evidence>
<protein>
    <recommendedName>
        <fullName evidence="6">Tyr recombinase domain-containing protein</fullName>
    </recommendedName>
</protein>
<dbReference type="AlphaFoldDB" id="A0A085V5Q7"/>
<name>A0A085V5Q7_PSESX</name>
<dbReference type="PROSITE" id="PS51898">
    <property type="entry name" value="TYR_RECOMBINASE"/>
    <property type="match status" value="1"/>
</dbReference>
<keyword evidence="4" id="KW-0233">DNA recombination</keyword>
<dbReference type="Gene3D" id="1.10.443.10">
    <property type="entry name" value="Intergrase catalytic core"/>
    <property type="match status" value="1"/>
</dbReference>
<dbReference type="InterPro" id="IPR050090">
    <property type="entry name" value="Tyrosine_recombinase_XerCD"/>
</dbReference>
<dbReference type="PANTHER" id="PTHR30349">
    <property type="entry name" value="PHAGE INTEGRASE-RELATED"/>
    <property type="match status" value="1"/>
</dbReference>
<reference evidence="7 8" key="1">
    <citation type="submission" date="2014-07" db="EMBL/GenBank/DDBJ databases">
        <title>Draft Genome Sequences of Environmental Pseudomonas syringae strains.</title>
        <authorList>
            <person name="Baltrus D.A."/>
            <person name="Berge O."/>
            <person name="Morris C."/>
        </authorList>
    </citation>
    <scope>NUCLEOTIDE SEQUENCE [LARGE SCALE GENOMIC DNA]</scope>
    <source>
        <strain evidence="7 8">CEB003</strain>
    </source>
</reference>
<dbReference type="InterPro" id="IPR013762">
    <property type="entry name" value="Integrase-like_cat_sf"/>
</dbReference>